<dbReference type="PROSITE" id="PS51186">
    <property type="entry name" value="GNAT"/>
    <property type="match status" value="1"/>
</dbReference>
<sequence length="250" mass="28044">MKVTISPAEPAESRAIIELNEHAFQSTYDVLFDGRLKPETLDALAESRVKQLLKASEEVKAQTGPLSKRFFAFKAVDDETGEIVGEARWMIYYEDETLTKTIEEEQTERVTPPTPQMNVEANRAFQKVLSTVKRLVLEVPDAQQQKDSKERDLNEVKKLRKRVYLHVLAVHPNHQKKGIGRKLLQWGLDEADRLGLIAYLEASNEGRPLYEQSGFEAVKKVSMDLTPLGSTGEIPLTAAKLRRGQATGGG</sequence>
<dbReference type="Proteomes" id="UP000214365">
    <property type="component" value="Unassembled WGS sequence"/>
</dbReference>
<protein>
    <recommendedName>
        <fullName evidence="1">N-acetyltransferase domain-containing protein</fullName>
    </recommendedName>
</protein>
<reference evidence="2 3" key="1">
    <citation type="submission" date="2015-06" db="EMBL/GenBank/DDBJ databases">
        <title>Talaromyces atroroseus IBT 11181 draft genome.</title>
        <authorList>
            <person name="Rasmussen K.B."/>
            <person name="Rasmussen S."/>
            <person name="Petersen B."/>
            <person name="Sicheritz-Ponten T."/>
            <person name="Mortensen U.H."/>
            <person name="Thrane U."/>
        </authorList>
    </citation>
    <scope>NUCLEOTIDE SEQUENCE [LARGE SCALE GENOMIC DNA]</scope>
    <source>
        <strain evidence="2 3">IBT 11181</strain>
    </source>
</reference>
<dbReference type="GeneID" id="31000864"/>
<evidence type="ECO:0000313" key="3">
    <source>
        <dbReference type="Proteomes" id="UP000214365"/>
    </source>
</evidence>
<dbReference type="OrthoDB" id="2744543at2759"/>
<evidence type="ECO:0000259" key="1">
    <source>
        <dbReference type="PROSITE" id="PS51186"/>
    </source>
</evidence>
<dbReference type="Pfam" id="PF13508">
    <property type="entry name" value="Acetyltransf_7"/>
    <property type="match status" value="1"/>
</dbReference>
<evidence type="ECO:0000313" key="2">
    <source>
        <dbReference type="EMBL" id="OKL64432.1"/>
    </source>
</evidence>
<accession>A0A225AS81</accession>
<dbReference type="InterPro" id="IPR000182">
    <property type="entry name" value="GNAT_dom"/>
</dbReference>
<dbReference type="AlphaFoldDB" id="A0A225AS81"/>
<organism evidence="2 3">
    <name type="scientific">Talaromyces atroroseus</name>
    <dbReference type="NCBI Taxonomy" id="1441469"/>
    <lineage>
        <taxon>Eukaryota</taxon>
        <taxon>Fungi</taxon>
        <taxon>Dikarya</taxon>
        <taxon>Ascomycota</taxon>
        <taxon>Pezizomycotina</taxon>
        <taxon>Eurotiomycetes</taxon>
        <taxon>Eurotiomycetidae</taxon>
        <taxon>Eurotiales</taxon>
        <taxon>Trichocomaceae</taxon>
        <taxon>Talaromyces</taxon>
        <taxon>Talaromyces sect. Trachyspermi</taxon>
    </lineage>
</organism>
<dbReference type="InterPro" id="IPR052523">
    <property type="entry name" value="Trichothecene_AcTrans"/>
</dbReference>
<keyword evidence="3" id="KW-1185">Reference proteome</keyword>
<dbReference type="InterPro" id="IPR016181">
    <property type="entry name" value="Acyl_CoA_acyltransferase"/>
</dbReference>
<gene>
    <name evidence="2" type="ORF">UA08_01109</name>
</gene>
<dbReference type="GO" id="GO:0016747">
    <property type="term" value="F:acyltransferase activity, transferring groups other than amino-acyl groups"/>
    <property type="evidence" value="ECO:0007669"/>
    <property type="project" value="InterPro"/>
</dbReference>
<proteinExistence type="predicted"/>
<dbReference type="PANTHER" id="PTHR42791:SF2">
    <property type="entry name" value="N-ACETYLTRANSFERASE DOMAIN-CONTAINING PROTEIN"/>
    <property type="match status" value="1"/>
</dbReference>
<name>A0A225AS81_TALAT</name>
<feature type="domain" description="N-acetyltransferase" evidence="1">
    <location>
        <begin position="156"/>
        <end position="243"/>
    </location>
</feature>
<dbReference type="PANTHER" id="PTHR42791">
    <property type="entry name" value="GNAT FAMILY ACETYLTRANSFERASE"/>
    <property type="match status" value="1"/>
</dbReference>
<dbReference type="Gene3D" id="3.40.630.30">
    <property type="match status" value="1"/>
</dbReference>
<comment type="caution">
    <text evidence="2">The sequence shown here is derived from an EMBL/GenBank/DDBJ whole genome shotgun (WGS) entry which is preliminary data.</text>
</comment>
<dbReference type="SUPFAM" id="SSF55729">
    <property type="entry name" value="Acyl-CoA N-acyltransferases (Nat)"/>
    <property type="match status" value="1"/>
</dbReference>
<dbReference type="CDD" id="cd04301">
    <property type="entry name" value="NAT_SF"/>
    <property type="match status" value="1"/>
</dbReference>
<dbReference type="RefSeq" id="XP_020124553.1">
    <property type="nucleotide sequence ID" value="XM_020259860.1"/>
</dbReference>
<dbReference type="STRING" id="1441469.A0A225AS81"/>
<dbReference type="EMBL" id="LFMY01000001">
    <property type="protein sequence ID" value="OKL64432.1"/>
    <property type="molecule type" value="Genomic_DNA"/>
</dbReference>